<accession>A0A6A6SZW1</accession>
<gene>
    <name evidence="1" type="ORF">K491DRAFT_76486</name>
</gene>
<evidence type="ECO:0000313" key="2">
    <source>
        <dbReference type="Proteomes" id="UP000799324"/>
    </source>
</evidence>
<evidence type="ECO:0000313" key="1">
    <source>
        <dbReference type="EMBL" id="KAF2651824.1"/>
    </source>
</evidence>
<dbReference type="EMBL" id="MU004416">
    <property type="protein sequence ID" value="KAF2651824.1"/>
    <property type="molecule type" value="Genomic_DNA"/>
</dbReference>
<name>A0A6A6SZW1_9PLEO</name>
<organism evidence="1 2">
    <name type="scientific">Lophiostoma macrostomum CBS 122681</name>
    <dbReference type="NCBI Taxonomy" id="1314788"/>
    <lineage>
        <taxon>Eukaryota</taxon>
        <taxon>Fungi</taxon>
        <taxon>Dikarya</taxon>
        <taxon>Ascomycota</taxon>
        <taxon>Pezizomycotina</taxon>
        <taxon>Dothideomycetes</taxon>
        <taxon>Pleosporomycetidae</taxon>
        <taxon>Pleosporales</taxon>
        <taxon>Lophiostomataceae</taxon>
        <taxon>Lophiostoma</taxon>
    </lineage>
</organism>
<dbReference type="Proteomes" id="UP000799324">
    <property type="component" value="Unassembled WGS sequence"/>
</dbReference>
<sequence>MRRCFVDGSMAAWASSTGSGLAKGACFVAPLPLSTNNTGTRVITDSFYSFASLARGFRSAARNLLVLSARRSRRKSASADDIVLRPSSPFAVDNYRTVAVSRFLR</sequence>
<dbReference type="AlphaFoldDB" id="A0A6A6SZW1"/>
<proteinExistence type="predicted"/>
<reference evidence="1" key="1">
    <citation type="journal article" date="2020" name="Stud. Mycol.">
        <title>101 Dothideomycetes genomes: a test case for predicting lifestyles and emergence of pathogens.</title>
        <authorList>
            <person name="Haridas S."/>
            <person name="Albert R."/>
            <person name="Binder M."/>
            <person name="Bloem J."/>
            <person name="Labutti K."/>
            <person name="Salamov A."/>
            <person name="Andreopoulos B."/>
            <person name="Baker S."/>
            <person name="Barry K."/>
            <person name="Bills G."/>
            <person name="Bluhm B."/>
            <person name="Cannon C."/>
            <person name="Castanera R."/>
            <person name="Culley D."/>
            <person name="Daum C."/>
            <person name="Ezra D."/>
            <person name="Gonzalez J."/>
            <person name="Henrissat B."/>
            <person name="Kuo A."/>
            <person name="Liang C."/>
            <person name="Lipzen A."/>
            <person name="Lutzoni F."/>
            <person name="Magnuson J."/>
            <person name="Mondo S."/>
            <person name="Nolan M."/>
            <person name="Ohm R."/>
            <person name="Pangilinan J."/>
            <person name="Park H.-J."/>
            <person name="Ramirez L."/>
            <person name="Alfaro M."/>
            <person name="Sun H."/>
            <person name="Tritt A."/>
            <person name="Yoshinaga Y."/>
            <person name="Zwiers L.-H."/>
            <person name="Turgeon B."/>
            <person name="Goodwin S."/>
            <person name="Spatafora J."/>
            <person name="Crous P."/>
            <person name="Grigoriev I."/>
        </authorList>
    </citation>
    <scope>NUCLEOTIDE SEQUENCE</scope>
    <source>
        <strain evidence="1">CBS 122681</strain>
    </source>
</reference>
<protein>
    <submittedName>
        <fullName evidence="1">Uncharacterized protein</fullName>
    </submittedName>
</protein>
<keyword evidence="2" id="KW-1185">Reference proteome</keyword>